<evidence type="ECO:0000313" key="9">
    <source>
        <dbReference type="Proteomes" id="UP001597511"/>
    </source>
</evidence>
<dbReference type="RefSeq" id="WP_386094048.1">
    <property type="nucleotide sequence ID" value="NZ_JBHUOZ010000001.1"/>
</dbReference>
<proteinExistence type="inferred from homology"/>
<dbReference type="CDD" id="cd06171">
    <property type="entry name" value="Sigma70_r4"/>
    <property type="match status" value="1"/>
</dbReference>
<evidence type="ECO:0000313" key="8">
    <source>
        <dbReference type="EMBL" id="MFD2918252.1"/>
    </source>
</evidence>
<name>A0ABW6A0F2_9BACT</name>
<dbReference type="InterPro" id="IPR013324">
    <property type="entry name" value="RNA_pol_sigma_r3/r4-like"/>
</dbReference>
<dbReference type="EMBL" id="JBHUOZ010000001">
    <property type="protein sequence ID" value="MFD2918252.1"/>
    <property type="molecule type" value="Genomic_DNA"/>
</dbReference>
<dbReference type="Gene3D" id="1.10.10.10">
    <property type="entry name" value="Winged helix-like DNA-binding domain superfamily/Winged helix DNA-binding domain"/>
    <property type="match status" value="1"/>
</dbReference>
<evidence type="ECO:0000256" key="5">
    <source>
        <dbReference type="ARBA" id="ARBA00023163"/>
    </source>
</evidence>
<feature type="domain" description="RNA polymerase sigma-70 region 2" evidence="6">
    <location>
        <begin position="36"/>
        <end position="102"/>
    </location>
</feature>
<dbReference type="PANTHER" id="PTHR43133">
    <property type="entry name" value="RNA POLYMERASE ECF-TYPE SIGMA FACTO"/>
    <property type="match status" value="1"/>
</dbReference>
<evidence type="ECO:0000256" key="2">
    <source>
        <dbReference type="ARBA" id="ARBA00023015"/>
    </source>
</evidence>
<evidence type="ECO:0000259" key="7">
    <source>
        <dbReference type="Pfam" id="PF08281"/>
    </source>
</evidence>
<feature type="domain" description="RNA polymerase sigma factor 70 region 4 type 2" evidence="7">
    <location>
        <begin position="134"/>
        <end position="185"/>
    </location>
</feature>
<dbReference type="InterPro" id="IPR039425">
    <property type="entry name" value="RNA_pol_sigma-70-like"/>
</dbReference>
<dbReference type="InterPro" id="IPR007627">
    <property type="entry name" value="RNA_pol_sigma70_r2"/>
</dbReference>
<dbReference type="Pfam" id="PF04542">
    <property type="entry name" value="Sigma70_r2"/>
    <property type="match status" value="1"/>
</dbReference>
<keyword evidence="4" id="KW-0238">DNA-binding</keyword>
<accession>A0ABW6A0F2</accession>
<dbReference type="InterPro" id="IPR014284">
    <property type="entry name" value="RNA_pol_sigma-70_dom"/>
</dbReference>
<keyword evidence="5" id="KW-0804">Transcription</keyword>
<dbReference type="SUPFAM" id="SSF88946">
    <property type="entry name" value="Sigma2 domain of RNA polymerase sigma factors"/>
    <property type="match status" value="1"/>
</dbReference>
<evidence type="ECO:0000259" key="6">
    <source>
        <dbReference type="Pfam" id="PF04542"/>
    </source>
</evidence>
<organism evidence="8 9">
    <name type="scientific">Terrimonas rubra</name>
    <dbReference type="NCBI Taxonomy" id="1035890"/>
    <lineage>
        <taxon>Bacteria</taxon>
        <taxon>Pseudomonadati</taxon>
        <taxon>Bacteroidota</taxon>
        <taxon>Chitinophagia</taxon>
        <taxon>Chitinophagales</taxon>
        <taxon>Chitinophagaceae</taxon>
        <taxon>Terrimonas</taxon>
    </lineage>
</organism>
<dbReference type="InterPro" id="IPR036388">
    <property type="entry name" value="WH-like_DNA-bd_sf"/>
</dbReference>
<gene>
    <name evidence="8" type="ORF">ACFS6H_00945</name>
</gene>
<dbReference type="Pfam" id="PF08281">
    <property type="entry name" value="Sigma70_r4_2"/>
    <property type="match status" value="1"/>
</dbReference>
<dbReference type="InterPro" id="IPR013249">
    <property type="entry name" value="RNA_pol_sigma70_r4_t2"/>
</dbReference>
<comment type="caution">
    <text evidence="8">The sequence shown here is derived from an EMBL/GenBank/DDBJ whole genome shotgun (WGS) entry which is preliminary data.</text>
</comment>
<dbReference type="Proteomes" id="UP001597511">
    <property type="component" value="Unassembled WGS sequence"/>
</dbReference>
<dbReference type="InterPro" id="IPR013325">
    <property type="entry name" value="RNA_pol_sigma_r2"/>
</dbReference>
<dbReference type="PANTHER" id="PTHR43133:SF8">
    <property type="entry name" value="RNA POLYMERASE SIGMA FACTOR HI_1459-RELATED"/>
    <property type="match status" value="1"/>
</dbReference>
<comment type="similarity">
    <text evidence="1">Belongs to the sigma-70 factor family. ECF subfamily.</text>
</comment>
<keyword evidence="2" id="KW-0805">Transcription regulation</keyword>
<keyword evidence="3" id="KW-0731">Sigma factor</keyword>
<evidence type="ECO:0000256" key="3">
    <source>
        <dbReference type="ARBA" id="ARBA00023082"/>
    </source>
</evidence>
<evidence type="ECO:0000256" key="4">
    <source>
        <dbReference type="ARBA" id="ARBA00023125"/>
    </source>
</evidence>
<protein>
    <submittedName>
        <fullName evidence="8">RNA polymerase sigma factor</fullName>
    </submittedName>
</protein>
<keyword evidence="9" id="KW-1185">Reference proteome</keyword>
<evidence type="ECO:0000256" key="1">
    <source>
        <dbReference type="ARBA" id="ARBA00010641"/>
    </source>
</evidence>
<dbReference type="SUPFAM" id="SSF88659">
    <property type="entry name" value="Sigma3 and sigma4 domains of RNA polymerase sigma factors"/>
    <property type="match status" value="1"/>
</dbReference>
<dbReference type="Gene3D" id="1.10.1740.10">
    <property type="match status" value="1"/>
</dbReference>
<reference evidence="9" key="1">
    <citation type="journal article" date="2019" name="Int. J. Syst. Evol. Microbiol.">
        <title>The Global Catalogue of Microorganisms (GCM) 10K type strain sequencing project: providing services to taxonomists for standard genome sequencing and annotation.</title>
        <authorList>
            <consortium name="The Broad Institute Genomics Platform"/>
            <consortium name="The Broad Institute Genome Sequencing Center for Infectious Disease"/>
            <person name="Wu L."/>
            <person name="Ma J."/>
        </authorList>
    </citation>
    <scope>NUCLEOTIDE SEQUENCE [LARGE SCALE GENOMIC DNA]</scope>
    <source>
        <strain evidence="9">KCTC 23299</strain>
    </source>
</reference>
<sequence length="209" mass="24212">MATKADSSSLSKTNLHNEPMWVEALQKGDTEAFTVLYRHYSPQLYSGILRIVKDPLSAEEITQELFTRVWLKREAPGLQENFAGYIYRIGQRLVFDFFRKLKSDKKLLQKFTKLAAEQYNPVEELLLQKECSLLLNKAIDQLSPQQRRVYKLVKQEGYTYKKASEIMGISPLTVKEYLVTGKKNLQQYMLNNMDATLLAVWLLSQSGMF</sequence>
<dbReference type="NCBIfam" id="TIGR02937">
    <property type="entry name" value="sigma70-ECF"/>
    <property type="match status" value="1"/>
</dbReference>